<evidence type="ECO:0000313" key="2">
    <source>
        <dbReference type="EMBL" id="EOA90600.1"/>
    </source>
</evidence>
<evidence type="ECO:0000313" key="3">
    <source>
        <dbReference type="Proteomes" id="UP000016935"/>
    </source>
</evidence>
<gene>
    <name evidence="2" type="ORF">SETTUDRAFT_166575</name>
</gene>
<protein>
    <submittedName>
        <fullName evidence="2">Uncharacterized protein</fullName>
    </submittedName>
</protein>
<proteinExistence type="predicted"/>
<name>R0J0Y0_EXST2</name>
<keyword evidence="3" id="KW-1185">Reference proteome</keyword>
<reference evidence="2 3" key="1">
    <citation type="journal article" date="2012" name="PLoS Pathog.">
        <title>Diverse lifestyles and strategies of plant pathogenesis encoded in the genomes of eighteen Dothideomycetes fungi.</title>
        <authorList>
            <person name="Ohm R.A."/>
            <person name="Feau N."/>
            <person name="Henrissat B."/>
            <person name="Schoch C.L."/>
            <person name="Horwitz B.A."/>
            <person name="Barry K.W."/>
            <person name="Condon B.J."/>
            <person name="Copeland A.C."/>
            <person name="Dhillon B."/>
            <person name="Glaser F."/>
            <person name="Hesse C.N."/>
            <person name="Kosti I."/>
            <person name="LaButti K."/>
            <person name="Lindquist E.A."/>
            <person name="Lucas S."/>
            <person name="Salamov A.A."/>
            <person name="Bradshaw R.E."/>
            <person name="Ciuffetti L."/>
            <person name="Hamelin R.C."/>
            <person name="Kema G.H.J."/>
            <person name="Lawrence C."/>
            <person name="Scott J.A."/>
            <person name="Spatafora J.W."/>
            <person name="Turgeon B.G."/>
            <person name="de Wit P.J.G.M."/>
            <person name="Zhong S."/>
            <person name="Goodwin S.B."/>
            <person name="Grigoriev I.V."/>
        </authorList>
    </citation>
    <scope>NUCLEOTIDE SEQUENCE [LARGE SCALE GENOMIC DNA]</scope>
    <source>
        <strain evidence="3">28A</strain>
    </source>
</reference>
<dbReference type="HOGENOM" id="CLU_2962366_0_0_1"/>
<dbReference type="GeneID" id="19399852"/>
<sequence length="59" mass="6219">MQPKGLMAASQSRLKRFQATVPLETTSASGAAEDDSIKTKSHTTYPTRAALGNVSVVPD</sequence>
<reference evidence="2 3" key="2">
    <citation type="journal article" date="2013" name="PLoS Genet.">
        <title>Comparative genome structure, secondary metabolite, and effector coding capacity across Cochliobolus pathogens.</title>
        <authorList>
            <person name="Condon B.J."/>
            <person name="Leng Y."/>
            <person name="Wu D."/>
            <person name="Bushley K.E."/>
            <person name="Ohm R.A."/>
            <person name="Otillar R."/>
            <person name="Martin J."/>
            <person name="Schackwitz W."/>
            <person name="Grimwood J."/>
            <person name="MohdZainudin N."/>
            <person name="Xue C."/>
            <person name="Wang R."/>
            <person name="Manning V.A."/>
            <person name="Dhillon B."/>
            <person name="Tu Z.J."/>
            <person name="Steffenson B.J."/>
            <person name="Salamov A."/>
            <person name="Sun H."/>
            <person name="Lowry S."/>
            <person name="LaButti K."/>
            <person name="Han J."/>
            <person name="Copeland A."/>
            <person name="Lindquist E."/>
            <person name="Barry K."/>
            <person name="Schmutz J."/>
            <person name="Baker S.E."/>
            <person name="Ciuffetti L.M."/>
            <person name="Grigoriev I.V."/>
            <person name="Zhong S."/>
            <person name="Turgeon B.G."/>
        </authorList>
    </citation>
    <scope>NUCLEOTIDE SEQUENCE [LARGE SCALE GENOMIC DNA]</scope>
    <source>
        <strain evidence="3">28A</strain>
    </source>
</reference>
<dbReference type="RefSeq" id="XP_008021403.1">
    <property type="nucleotide sequence ID" value="XM_008023212.1"/>
</dbReference>
<dbReference type="AlphaFoldDB" id="R0J0Y0"/>
<organism evidence="2 3">
    <name type="scientific">Exserohilum turcicum (strain 28A)</name>
    <name type="common">Northern leaf blight fungus</name>
    <name type="synonym">Setosphaeria turcica</name>
    <dbReference type="NCBI Taxonomy" id="671987"/>
    <lineage>
        <taxon>Eukaryota</taxon>
        <taxon>Fungi</taxon>
        <taxon>Dikarya</taxon>
        <taxon>Ascomycota</taxon>
        <taxon>Pezizomycotina</taxon>
        <taxon>Dothideomycetes</taxon>
        <taxon>Pleosporomycetidae</taxon>
        <taxon>Pleosporales</taxon>
        <taxon>Pleosporineae</taxon>
        <taxon>Pleosporaceae</taxon>
        <taxon>Exserohilum</taxon>
    </lineage>
</organism>
<dbReference type="EMBL" id="KB908482">
    <property type="protein sequence ID" value="EOA90600.1"/>
    <property type="molecule type" value="Genomic_DNA"/>
</dbReference>
<feature type="region of interest" description="Disordered" evidence="1">
    <location>
        <begin position="25"/>
        <end position="44"/>
    </location>
</feature>
<accession>R0J0Y0</accession>
<dbReference type="Proteomes" id="UP000016935">
    <property type="component" value="Unassembled WGS sequence"/>
</dbReference>
<evidence type="ECO:0000256" key="1">
    <source>
        <dbReference type="SAM" id="MobiDB-lite"/>
    </source>
</evidence>